<evidence type="ECO:0000256" key="2">
    <source>
        <dbReference type="ARBA" id="ARBA00022692"/>
    </source>
</evidence>
<evidence type="ECO:0000313" key="6">
    <source>
        <dbReference type="EMBL" id="MFC0318726.1"/>
    </source>
</evidence>
<feature type="transmembrane region" description="Helical" evidence="5">
    <location>
        <begin position="208"/>
        <end position="225"/>
    </location>
</feature>
<evidence type="ECO:0000256" key="4">
    <source>
        <dbReference type="ARBA" id="ARBA00023136"/>
    </source>
</evidence>
<dbReference type="GO" id="GO:0004671">
    <property type="term" value="F:protein C-terminal S-isoprenylcysteine carboxyl O-methyltransferase activity"/>
    <property type="evidence" value="ECO:0007669"/>
    <property type="project" value="UniProtKB-EC"/>
</dbReference>
<keyword evidence="2 5" id="KW-0812">Transmembrane</keyword>
<keyword evidence="3 5" id="KW-1133">Transmembrane helix</keyword>
<proteinExistence type="predicted"/>
<feature type="transmembrane region" description="Helical" evidence="5">
    <location>
        <begin position="178"/>
        <end position="196"/>
    </location>
</feature>
<dbReference type="InterPro" id="IPR007318">
    <property type="entry name" value="Phopholipid_MeTrfase"/>
</dbReference>
<evidence type="ECO:0000256" key="1">
    <source>
        <dbReference type="ARBA" id="ARBA00004127"/>
    </source>
</evidence>
<dbReference type="Proteomes" id="UP001589774">
    <property type="component" value="Unassembled WGS sequence"/>
</dbReference>
<evidence type="ECO:0000256" key="3">
    <source>
        <dbReference type="ARBA" id="ARBA00022989"/>
    </source>
</evidence>
<protein>
    <submittedName>
        <fullName evidence="6">Methyltransferase family protein</fullName>
        <ecNumber evidence="6">2.1.1.100</ecNumber>
        <ecNumber evidence="6">2.1.1.334</ecNumber>
    </submittedName>
</protein>
<dbReference type="Gene3D" id="1.20.120.1630">
    <property type="match status" value="1"/>
</dbReference>
<keyword evidence="4 5" id="KW-0472">Membrane</keyword>
<gene>
    <name evidence="6" type="ORF">ACFFI0_10415</name>
</gene>
<sequence length="238" mass="27499">MIGIGSFFFKYRNVVFIFLYLTLFLPSPAIADPVSEGWITVAVGLLISLCGQLVRGATIGMSYIIRGGRDGRVYAEGLVTEGIFSHARNPLYIGNILMLLGMGILANSLLFVLVVMPFFCFIYQSIVLAEEAFLRNKFGENYDLYCKDTNRWMLRLQGIGKTFRSMRFNWKRWIVKEYNTLFIWLTAMVLLFFFRYPAFVPSGEHEKHMLLMVMVGCLSIGYVFVRWNKKRGPWRDVN</sequence>
<evidence type="ECO:0000256" key="5">
    <source>
        <dbReference type="SAM" id="Phobius"/>
    </source>
</evidence>
<dbReference type="PANTHER" id="PTHR12714:SF9">
    <property type="entry name" value="PROTEIN-S-ISOPRENYLCYSTEINE O-METHYLTRANSFERASE"/>
    <property type="match status" value="1"/>
</dbReference>
<accession>A0ABV6HIM4</accession>
<dbReference type="EMBL" id="JBHLWO010000002">
    <property type="protein sequence ID" value="MFC0318726.1"/>
    <property type="molecule type" value="Genomic_DNA"/>
</dbReference>
<comment type="caution">
    <text evidence="6">The sequence shown here is derived from an EMBL/GenBank/DDBJ whole genome shotgun (WGS) entry which is preliminary data.</text>
</comment>
<feature type="transmembrane region" description="Helical" evidence="5">
    <location>
        <begin position="86"/>
        <end position="104"/>
    </location>
</feature>
<keyword evidence="7" id="KW-1185">Reference proteome</keyword>
<dbReference type="PANTHER" id="PTHR12714">
    <property type="entry name" value="PROTEIN-S ISOPRENYLCYSTEINE O-METHYLTRANSFERASE"/>
    <property type="match status" value="1"/>
</dbReference>
<dbReference type="EC" id="2.1.1.100" evidence="6"/>
<dbReference type="Pfam" id="PF04191">
    <property type="entry name" value="PEMT"/>
    <property type="match status" value="1"/>
</dbReference>
<comment type="subcellular location">
    <subcellularLocation>
        <location evidence="1">Endomembrane system</location>
        <topology evidence="1">Multi-pass membrane protein</topology>
    </subcellularLocation>
</comment>
<keyword evidence="6" id="KW-0489">Methyltransferase</keyword>
<evidence type="ECO:0000313" key="7">
    <source>
        <dbReference type="Proteomes" id="UP001589774"/>
    </source>
</evidence>
<dbReference type="EC" id="2.1.1.334" evidence="6"/>
<keyword evidence="6" id="KW-0808">Transferase</keyword>
<dbReference type="GO" id="GO:0032259">
    <property type="term" value="P:methylation"/>
    <property type="evidence" value="ECO:0007669"/>
    <property type="project" value="UniProtKB-KW"/>
</dbReference>
<name>A0ABV6HIM4_9SPHI</name>
<dbReference type="RefSeq" id="WP_130857276.1">
    <property type="nucleotide sequence ID" value="NZ_JBHLWO010000002.1"/>
</dbReference>
<reference evidence="6 7" key="1">
    <citation type="submission" date="2024-09" db="EMBL/GenBank/DDBJ databases">
        <authorList>
            <person name="Sun Q."/>
            <person name="Mori K."/>
        </authorList>
    </citation>
    <scope>NUCLEOTIDE SEQUENCE [LARGE SCALE GENOMIC DNA]</scope>
    <source>
        <strain evidence="6 7">CCM 7765</strain>
    </source>
</reference>
<organism evidence="6 7">
    <name type="scientific">Olivibacter oleidegradans</name>
    <dbReference type="NCBI Taxonomy" id="760123"/>
    <lineage>
        <taxon>Bacteria</taxon>
        <taxon>Pseudomonadati</taxon>
        <taxon>Bacteroidota</taxon>
        <taxon>Sphingobacteriia</taxon>
        <taxon>Sphingobacteriales</taxon>
        <taxon>Sphingobacteriaceae</taxon>
        <taxon>Olivibacter</taxon>
    </lineage>
</organism>